<sequence>MKSASLSILAFALGLTTSVQGSVVFSLSTLPNGQGERKSWVVDRWKCHDLAPDGIDNKASWAFVDVGLANGCELYDNNNCTGASVFIEKNNSNILGPGPVNLTDVAFDKMASSFECF</sequence>
<gene>
    <name evidence="2" type="ORF">K504DRAFT_424239</name>
</gene>
<accession>A0A6G1KL53</accession>
<keyword evidence="3" id="KW-1185">Reference proteome</keyword>
<evidence type="ECO:0000313" key="3">
    <source>
        <dbReference type="Proteomes" id="UP000799428"/>
    </source>
</evidence>
<feature type="chain" id="PRO_5026057531" description="Ecp2 effector protein domain-containing protein" evidence="1">
    <location>
        <begin position="22"/>
        <end position="117"/>
    </location>
</feature>
<organism evidence="2 3">
    <name type="scientific">Pleomassaria siparia CBS 279.74</name>
    <dbReference type="NCBI Taxonomy" id="1314801"/>
    <lineage>
        <taxon>Eukaryota</taxon>
        <taxon>Fungi</taxon>
        <taxon>Dikarya</taxon>
        <taxon>Ascomycota</taxon>
        <taxon>Pezizomycotina</taxon>
        <taxon>Dothideomycetes</taxon>
        <taxon>Pleosporomycetidae</taxon>
        <taxon>Pleosporales</taxon>
        <taxon>Pleomassariaceae</taxon>
        <taxon>Pleomassaria</taxon>
    </lineage>
</organism>
<feature type="signal peptide" evidence="1">
    <location>
        <begin position="1"/>
        <end position="21"/>
    </location>
</feature>
<evidence type="ECO:0000256" key="1">
    <source>
        <dbReference type="SAM" id="SignalP"/>
    </source>
</evidence>
<proteinExistence type="predicted"/>
<evidence type="ECO:0008006" key="4">
    <source>
        <dbReference type="Google" id="ProtNLM"/>
    </source>
</evidence>
<name>A0A6G1KL53_9PLEO</name>
<keyword evidence="1" id="KW-0732">Signal</keyword>
<dbReference type="AlphaFoldDB" id="A0A6G1KL53"/>
<dbReference type="OrthoDB" id="3752100at2759"/>
<dbReference type="EMBL" id="MU005765">
    <property type="protein sequence ID" value="KAF2713530.1"/>
    <property type="molecule type" value="Genomic_DNA"/>
</dbReference>
<reference evidence="2" key="1">
    <citation type="journal article" date="2020" name="Stud. Mycol.">
        <title>101 Dothideomycetes genomes: a test case for predicting lifestyles and emergence of pathogens.</title>
        <authorList>
            <person name="Haridas S."/>
            <person name="Albert R."/>
            <person name="Binder M."/>
            <person name="Bloem J."/>
            <person name="Labutti K."/>
            <person name="Salamov A."/>
            <person name="Andreopoulos B."/>
            <person name="Baker S."/>
            <person name="Barry K."/>
            <person name="Bills G."/>
            <person name="Bluhm B."/>
            <person name="Cannon C."/>
            <person name="Castanera R."/>
            <person name="Culley D."/>
            <person name="Daum C."/>
            <person name="Ezra D."/>
            <person name="Gonzalez J."/>
            <person name="Henrissat B."/>
            <person name="Kuo A."/>
            <person name="Liang C."/>
            <person name="Lipzen A."/>
            <person name="Lutzoni F."/>
            <person name="Magnuson J."/>
            <person name="Mondo S."/>
            <person name="Nolan M."/>
            <person name="Ohm R."/>
            <person name="Pangilinan J."/>
            <person name="Park H.-J."/>
            <person name="Ramirez L."/>
            <person name="Alfaro M."/>
            <person name="Sun H."/>
            <person name="Tritt A."/>
            <person name="Yoshinaga Y."/>
            <person name="Zwiers L.-H."/>
            <person name="Turgeon B."/>
            <person name="Goodwin S."/>
            <person name="Spatafora J."/>
            <person name="Crous P."/>
            <person name="Grigoriev I."/>
        </authorList>
    </citation>
    <scope>NUCLEOTIDE SEQUENCE</scope>
    <source>
        <strain evidence="2">CBS 279.74</strain>
    </source>
</reference>
<evidence type="ECO:0000313" key="2">
    <source>
        <dbReference type="EMBL" id="KAF2713530.1"/>
    </source>
</evidence>
<protein>
    <recommendedName>
        <fullName evidence="4">Ecp2 effector protein domain-containing protein</fullName>
    </recommendedName>
</protein>
<dbReference type="Proteomes" id="UP000799428">
    <property type="component" value="Unassembled WGS sequence"/>
</dbReference>